<evidence type="ECO:0000256" key="1">
    <source>
        <dbReference type="SAM" id="Phobius"/>
    </source>
</evidence>
<evidence type="ECO:0000313" key="2">
    <source>
        <dbReference type="EMBL" id="MFC0512698.1"/>
    </source>
</evidence>
<dbReference type="EMBL" id="JBHLTS010000004">
    <property type="protein sequence ID" value="MFC0512698.1"/>
    <property type="molecule type" value="Genomic_DNA"/>
</dbReference>
<keyword evidence="1" id="KW-1133">Transmembrane helix</keyword>
<keyword evidence="1" id="KW-0812">Transmembrane</keyword>
<gene>
    <name evidence="2" type="ORF">ACFFGT_00745</name>
</gene>
<feature type="transmembrane region" description="Helical" evidence="1">
    <location>
        <begin position="21"/>
        <end position="40"/>
    </location>
</feature>
<proteinExistence type="predicted"/>
<evidence type="ECO:0000313" key="3">
    <source>
        <dbReference type="Proteomes" id="UP001589828"/>
    </source>
</evidence>
<comment type="caution">
    <text evidence="2">The sequence shown here is derived from an EMBL/GenBank/DDBJ whole genome shotgun (WGS) entry which is preliminary data.</text>
</comment>
<dbReference type="RefSeq" id="WP_377020575.1">
    <property type="nucleotide sequence ID" value="NZ_JBHLTS010000004.1"/>
</dbReference>
<feature type="transmembrane region" description="Helical" evidence="1">
    <location>
        <begin position="218"/>
        <end position="238"/>
    </location>
</feature>
<keyword evidence="1" id="KW-0472">Membrane</keyword>
<dbReference type="Proteomes" id="UP001589828">
    <property type="component" value="Unassembled WGS sequence"/>
</dbReference>
<accession>A0ABV6KYZ6</accession>
<sequence>MEAQIFKISQTGYAEIKKRTLIWSVIIIVVVIIALGYYTYEPRNGADAMWISFLVFLILLYAFIIYRSLKRLKAVYNSYTITIDELMIIREQKNLIPRSIQLSDITAIIKSTNGNFTVKGTSNAPADTIIISKLIENPEQLEPLLAGIKPITVNTRPTFKERYSSLISIAVIVPVLGVYLVDNKIVVSICAAISVALYVVAFFAVLKNKSGFTKQKSRLWYIVLLLLFLLTISYFKLIA</sequence>
<name>A0ABV6KYZ6_9SPHI</name>
<evidence type="ECO:0008006" key="4">
    <source>
        <dbReference type="Google" id="ProtNLM"/>
    </source>
</evidence>
<keyword evidence="3" id="KW-1185">Reference proteome</keyword>
<feature type="transmembrane region" description="Helical" evidence="1">
    <location>
        <begin position="186"/>
        <end position="206"/>
    </location>
</feature>
<organism evidence="2 3">
    <name type="scientific">Mucilaginibacter angelicae</name>
    <dbReference type="NCBI Taxonomy" id="869718"/>
    <lineage>
        <taxon>Bacteria</taxon>
        <taxon>Pseudomonadati</taxon>
        <taxon>Bacteroidota</taxon>
        <taxon>Sphingobacteriia</taxon>
        <taxon>Sphingobacteriales</taxon>
        <taxon>Sphingobacteriaceae</taxon>
        <taxon>Mucilaginibacter</taxon>
    </lineage>
</organism>
<protein>
    <recommendedName>
        <fullName evidence="4">PH domain-containing protein</fullName>
    </recommendedName>
</protein>
<reference evidence="2 3" key="1">
    <citation type="submission" date="2024-09" db="EMBL/GenBank/DDBJ databases">
        <authorList>
            <person name="Sun Q."/>
            <person name="Mori K."/>
        </authorList>
    </citation>
    <scope>NUCLEOTIDE SEQUENCE [LARGE SCALE GENOMIC DNA]</scope>
    <source>
        <strain evidence="2 3">NCAIM B.02415</strain>
    </source>
</reference>
<feature type="transmembrane region" description="Helical" evidence="1">
    <location>
        <begin position="46"/>
        <end position="66"/>
    </location>
</feature>
<feature type="transmembrane region" description="Helical" evidence="1">
    <location>
        <begin position="163"/>
        <end position="180"/>
    </location>
</feature>